<dbReference type="EMBL" id="CP036287">
    <property type="protein sequence ID" value="QDU67135.1"/>
    <property type="molecule type" value="Genomic_DNA"/>
</dbReference>
<gene>
    <name evidence="2" type="primary">ubiG_2</name>
    <name evidence="2" type="ORF">Pla133_22130</name>
</gene>
<dbReference type="Gene3D" id="3.40.50.150">
    <property type="entry name" value="Vaccinia Virus protein VP39"/>
    <property type="match status" value="1"/>
</dbReference>
<dbReference type="CDD" id="cd02440">
    <property type="entry name" value="AdoMet_MTases"/>
    <property type="match status" value="1"/>
</dbReference>
<feature type="compositionally biased region" description="Low complexity" evidence="1">
    <location>
        <begin position="1"/>
        <end position="14"/>
    </location>
</feature>
<name>A0A518BJK2_9BACT</name>
<evidence type="ECO:0000256" key="1">
    <source>
        <dbReference type="SAM" id="MobiDB-lite"/>
    </source>
</evidence>
<keyword evidence="2" id="KW-0808">Transferase</keyword>
<keyword evidence="2" id="KW-0489">Methyltransferase</keyword>
<evidence type="ECO:0000313" key="3">
    <source>
        <dbReference type="Proteomes" id="UP000316921"/>
    </source>
</evidence>
<keyword evidence="2" id="KW-0830">Ubiquinone</keyword>
<proteinExistence type="predicted"/>
<dbReference type="SUPFAM" id="SSF53335">
    <property type="entry name" value="S-adenosyl-L-methionine-dependent methyltransferases"/>
    <property type="match status" value="1"/>
</dbReference>
<keyword evidence="3" id="KW-1185">Reference proteome</keyword>
<feature type="region of interest" description="Disordered" evidence="1">
    <location>
        <begin position="1"/>
        <end position="29"/>
    </location>
</feature>
<dbReference type="Pfam" id="PF13489">
    <property type="entry name" value="Methyltransf_23"/>
    <property type="match status" value="1"/>
</dbReference>
<dbReference type="GO" id="GO:0102208">
    <property type="term" value="F:2-polyprenyl-6-hydroxyphenol methylase activity"/>
    <property type="evidence" value="ECO:0007669"/>
    <property type="project" value="UniProtKB-EC"/>
</dbReference>
<reference evidence="2 3" key="1">
    <citation type="submission" date="2019-02" db="EMBL/GenBank/DDBJ databases">
        <title>Deep-cultivation of Planctomycetes and their phenomic and genomic characterization uncovers novel biology.</title>
        <authorList>
            <person name="Wiegand S."/>
            <person name="Jogler M."/>
            <person name="Boedeker C."/>
            <person name="Pinto D."/>
            <person name="Vollmers J."/>
            <person name="Rivas-Marin E."/>
            <person name="Kohn T."/>
            <person name="Peeters S.H."/>
            <person name="Heuer A."/>
            <person name="Rast P."/>
            <person name="Oberbeckmann S."/>
            <person name="Bunk B."/>
            <person name="Jeske O."/>
            <person name="Meyerdierks A."/>
            <person name="Storesund J.E."/>
            <person name="Kallscheuer N."/>
            <person name="Luecker S."/>
            <person name="Lage O.M."/>
            <person name="Pohl T."/>
            <person name="Merkel B.J."/>
            <person name="Hornburger P."/>
            <person name="Mueller R.-W."/>
            <person name="Bruemmer F."/>
            <person name="Labrenz M."/>
            <person name="Spormann A.M."/>
            <person name="Op den Camp H."/>
            <person name="Overmann J."/>
            <person name="Amann R."/>
            <person name="Jetten M.S.M."/>
            <person name="Mascher T."/>
            <person name="Medema M.H."/>
            <person name="Devos D.P."/>
            <person name="Kaster A.-K."/>
            <person name="Ovreas L."/>
            <person name="Rohde M."/>
            <person name="Galperin M.Y."/>
            <person name="Jogler C."/>
        </authorList>
    </citation>
    <scope>NUCLEOTIDE SEQUENCE [LARGE SCALE GENOMIC DNA]</scope>
    <source>
        <strain evidence="2 3">Pla133</strain>
    </source>
</reference>
<dbReference type="RefSeq" id="WP_145065037.1">
    <property type="nucleotide sequence ID" value="NZ_CP036287.1"/>
</dbReference>
<accession>A0A518BJK2</accession>
<dbReference type="KEGG" id="pbap:Pla133_22130"/>
<dbReference type="EC" id="2.1.1.222" evidence="2"/>
<dbReference type="PANTHER" id="PTHR43861">
    <property type="entry name" value="TRANS-ACONITATE 2-METHYLTRANSFERASE-RELATED"/>
    <property type="match status" value="1"/>
</dbReference>
<dbReference type="GO" id="GO:0032259">
    <property type="term" value="P:methylation"/>
    <property type="evidence" value="ECO:0007669"/>
    <property type="project" value="UniProtKB-KW"/>
</dbReference>
<sequence length="329" mass="34557">MHATPTDAPETAAPRRVTGPSAQAPAPRPCPVCDAATGASESPAYAACGACGARVSLVPEGSYDADYYYHGPEFDRRCRARAAVQVRHLRRLRRAMGSAAPDGGPLRVLELGCAKGFFVEAALAAGYDARGVDLAEGAVAEGRRRGLEGHLFTADARGELPAGCGSEFDLVVAWELLEHMDRPASFLATAAKHLRPGGWVTGSTPNGDSSWLRLLGRTWHGFDIPQFHRVYLGPESFATAAEDAGLAEPLTLSATEPAGDFLVKNLATGLARRWFGSDSRPLRTALAAGLALPALCAERLAGHLPALAGDTLLFAAQQPSEVPRSPIAS</sequence>
<dbReference type="Proteomes" id="UP000316921">
    <property type="component" value="Chromosome"/>
</dbReference>
<dbReference type="InterPro" id="IPR029063">
    <property type="entry name" value="SAM-dependent_MTases_sf"/>
</dbReference>
<protein>
    <submittedName>
        <fullName evidence="2">Ubiquinone biosynthesis O-methyltransferase</fullName>
        <ecNumber evidence="2">2.1.1.222</ecNumber>
    </submittedName>
</protein>
<evidence type="ECO:0000313" key="2">
    <source>
        <dbReference type="EMBL" id="QDU67135.1"/>
    </source>
</evidence>
<organism evidence="2 3">
    <name type="scientific">Engelhardtia mirabilis</name>
    <dbReference type="NCBI Taxonomy" id="2528011"/>
    <lineage>
        <taxon>Bacteria</taxon>
        <taxon>Pseudomonadati</taxon>
        <taxon>Planctomycetota</taxon>
        <taxon>Planctomycetia</taxon>
        <taxon>Planctomycetia incertae sedis</taxon>
        <taxon>Engelhardtia</taxon>
    </lineage>
</organism>
<dbReference type="AlphaFoldDB" id="A0A518BJK2"/>